<dbReference type="RefSeq" id="WP_094450855.1">
    <property type="nucleotide sequence ID" value="NZ_NMVI01000016.1"/>
</dbReference>
<sequence length="144" mass="15938">MCATNLWAINAAAFTSEFQRFTEDRLGMPPVQTTMRIASGRVRGSSVVFTLTSRMCDCDSLIGRRNDAPVHGEIEADAWLGWLRDMPDHVANVSRVAVLRAWSPGDDDVVPSRARGIGIGELSESVLRDFRDDTLLTIDYPRVA</sequence>
<organism evidence="1 2">
    <name type="scientific">Parenemella sanctibonifatiensis</name>
    <dbReference type="NCBI Taxonomy" id="2016505"/>
    <lineage>
        <taxon>Bacteria</taxon>
        <taxon>Bacillati</taxon>
        <taxon>Actinomycetota</taxon>
        <taxon>Actinomycetes</taxon>
        <taxon>Propionibacteriales</taxon>
        <taxon>Propionibacteriaceae</taxon>
        <taxon>Parenemella</taxon>
    </lineage>
</organism>
<dbReference type="Proteomes" id="UP000216533">
    <property type="component" value="Unassembled WGS sequence"/>
</dbReference>
<protein>
    <submittedName>
        <fullName evidence="1">Uncharacterized protein</fullName>
    </submittedName>
</protein>
<name>A0A255E7S7_9ACTN</name>
<proteinExistence type="predicted"/>
<evidence type="ECO:0000313" key="2">
    <source>
        <dbReference type="Proteomes" id="UP000216533"/>
    </source>
</evidence>
<comment type="caution">
    <text evidence="1">The sequence shown here is derived from an EMBL/GenBank/DDBJ whole genome shotgun (WGS) entry which is preliminary data.</text>
</comment>
<evidence type="ECO:0000313" key="1">
    <source>
        <dbReference type="EMBL" id="OYN87637.1"/>
    </source>
</evidence>
<gene>
    <name evidence="1" type="ORF">CGZ92_08030</name>
</gene>
<dbReference type="EMBL" id="NMVI01000016">
    <property type="protein sequence ID" value="OYN87637.1"/>
    <property type="molecule type" value="Genomic_DNA"/>
</dbReference>
<reference evidence="1 2" key="1">
    <citation type="submission" date="2017-07" db="EMBL/GenBank/DDBJ databases">
        <title>Draft whole genome sequences of clinical Proprionibacteriaceae strains.</title>
        <authorList>
            <person name="Bernier A.-M."/>
            <person name="Bernard K."/>
            <person name="Domingo M.-C."/>
        </authorList>
    </citation>
    <scope>NUCLEOTIDE SEQUENCE [LARGE SCALE GENOMIC DNA]</scope>
    <source>
        <strain evidence="1 2">NML 160184</strain>
    </source>
</reference>
<dbReference type="AlphaFoldDB" id="A0A255E7S7"/>
<accession>A0A255E7S7</accession>